<feature type="transmembrane region" description="Helical" evidence="1">
    <location>
        <begin position="58"/>
        <end position="78"/>
    </location>
</feature>
<dbReference type="EMBL" id="SUME01000005">
    <property type="protein sequence ID" value="TJZ59819.1"/>
    <property type="molecule type" value="Genomic_DNA"/>
</dbReference>
<evidence type="ECO:0000313" key="2">
    <source>
        <dbReference type="EMBL" id="TJZ59819.1"/>
    </source>
</evidence>
<dbReference type="InterPro" id="IPR025635">
    <property type="entry name" value="DUF4293"/>
</dbReference>
<accession>A0A4U0NYE6</accession>
<feature type="transmembrane region" description="Helical" evidence="1">
    <location>
        <begin position="124"/>
        <end position="143"/>
    </location>
</feature>
<dbReference type="Pfam" id="PF14126">
    <property type="entry name" value="DUF4293"/>
    <property type="match status" value="1"/>
</dbReference>
<evidence type="ECO:0000313" key="3">
    <source>
        <dbReference type="Proteomes" id="UP000306808"/>
    </source>
</evidence>
<organism evidence="2 3">
    <name type="scientific">Sphingobacterium olei</name>
    <dbReference type="NCBI Taxonomy" id="2571155"/>
    <lineage>
        <taxon>Bacteria</taxon>
        <taxon>Pseudomonadati</taxon>
        <taxon>Bacteroidota</taxon>
        <taxon>Sphingobacteriia</taxon>
        <taxon>Sphingobacteriales</taxon>
        <taxon>Sphingobacteriaceae</taxon>
        <taxon>Sphingobacterium</taxon>
    </lineage>
</organism>
<dbReference type="OrthoDB" id="594989at2"/>
<dbReference type="AlphaFoldDB" id="A0A4U0NYE6"/>
<comment type="caution">
    <text evidence="2">The sequence shown here is derived from an EMBL/GenBank/DDBJ whole genome shotgun (WGS) entry which is preliminary data.</text>
</comment>
<gene>
    <name evidence="2" type="ORF">FAZ15_13045</name>
</gene>
<name>A0A4U0NYE6_9SPHI</name>
<keyword evidence="1" id="KW-1133">Transmembrane helix</keyword>
<feature type="transmembrane region" description="Helical" evidence="1">
    <location>
        <begin position="7"/>
        <end position="26"/>
    </location>
</feature>
<proteinExistence type="predicted"/>
<keyword evidence="3" id="KW-1185">Reference proteome</keyword>
<dbReference type="RefSeq" id="WP_136901761.1">
    <property type="nucleotide sequence ID" value="NZ_SUME01000005.1"/>
</dbReference>
<evidence type="ECO:0000256" key="1">
    <source>
        <dbReference type="SAM" id="Phobius"/>
    </source>
</evidence>
<reference evidence="2 3" key="1">
    <citation type="submission" date="2019-04" db="EMBL/GenBank/DDBJ databases">
        <title>Sphingobacterium olei sp. nov., isolated from oil-contaminated soil.</title>
        <authorList>
            <person name="Liu B."/>
        </authorList>
    </citation>
    <scope>NUCLEOTIDE SEQUENCE [LARGE SCALE GENOMIC DNA]</scope>
    <source>
        <strain evidence="2 3">HAL-9</strain>
    </source>
</reference>
<feature type="transmembrane region" description="Helical" evidence="1">
    <location>
        <begin position="85"/>
        <end position="104"/>
    </location>
</feature>
<dbReference type="Proteomes" id="UP000306808">
    <property type="component" value="Unassembled WGS sequence"/>
</dbReference>
<protein>
    <submittedName>
        <fullName evidence="2">DUF4293 family protein</fullName>
    </submittedName>
</protein>
<sequence length="157" mass="17583">MIQRIQTIWLLLASIVIFGLFLFPYLNYNDLVGLGKKLYVTGSYTAVNGEPIKQQSNILQMIATVILGLFPLYIIFQFKNRKRQVLLVLIEILLIVLFGVWLIVTANHTLSLTSQSIGAHNIGIGFFLLPITVILLGMAAGGIRKDEKIIKSADRLR</sequence>
<keyword evidence="1" id="KW-0472">Membrane</keyword>
<keyword evidence="1" id="KW-0812">Transmembrane</keyword>